<dbReference type="NCBIfam" id="TIGR01596">
    <property type="entry name" value="cas3_HD"/>
    <property type="match status" value="1"/>
</dbReference>
<dbReference type="InterPro" id="IPR006483">
    <property type="entry name" value="CRISPR-assoc_Cas3_HD"/>
</dbReference>
<dbReference type="InterPro" id="IPR001650">
    <property type="entry name" value="Helicase_C-like"/>
</dbReference>
<evidence type="ECO:0000256" key="9">
    <source>
        <dbReference type="ARBA" id="ARBA00023118"/>
    </source>
</evidence>
<keyword evidence="9" id="KW-0051">Antiviral defense</keyword>
<keyword evidence="5" id="KW-0547">Nucleotide-binding</keyword>
<dbReference type="RefSeq" id="WP_091733076.1">
    <property type="nucleotide sequence ID" value="NZ_FNQE01000052.1"/>
</dbReference>
<organism evidence="12 13">
    <name type="scientific">Proteiniborus ethanoligenes</name>
    <dbReference type="NCBI Taxonomy" id="415015"/>
    <lineage>
        <taxon>Bacteria</taxon>
        <taxon>Bacillati</taxon>
        <taxon>Bacillota</taxon>
        <taxon>Clostridia</taxon>
        <taxon>Eubacteriales</taxon>
        <taxon>Proteiniborus</taxon>
    </lineage>
</organism>
<keyword evidence="6" id="KW-0378">Hydrolase</keyword>
<evidence type="ECO:0000256" key="5">
    <source>
        <dbReference type="ARBA" id="ARBA00022741"/>
    </source>
</evidence>
<evidence type="ECO:0000256" key="4">
    <source>
        <dbReference type="ARBA" id="ARBA00022723"/>
    </source>
</evidence>
<protein>
    <submittedName>
        <fullName evidence="12">CRISPR-associated helicase, Cas3 family</fullName>
    </submittedName>
</protein>
<keyword evidence="3" id="KW-0540">Nuclease</keyword>
<dbReference type="OrthoDB" id="9810236at2"/>
<dbReference type="Pfam" id="PF04851">
    <property type="entry name" value="ResIII"/>
    <property type="match status" value="1"/>
</dbReference>
<dbReference type="GO" id="GO:0004518">
    <property type="term" value="F:nuclease activity"/>
    <property type="evidence" value="ECO:0007669"/>
    <property type="project" value="UniProtKB-KW"/>
</dbReference>
<dbReference type="InterPro" id="IPR006935">
    <property type="entry name" value="Helicase/UvrB_N"/>
</dbReference>
<evidence type="ECO:0000256" key="3">
    <source>
        <dbReference type="ARBA" id="ARBA00022722"/>
    </source>
</evidence>
<dbReference type="GO" id="GO:0004386">
    <property type="term" value="F:helicase activity"/>
    <property type="evidence" value="ECO:0007669"/>
    <property type="project" value="UniProtKB-KW"/>
</dbReference>
<comment type="similarity">
    <text evidence="2">In the central section; belongs to the CRISPR-associated helicase Cas3 family.</text>
</comment>
<keyword evidence="13" id="KW-1185">Reference proteome</keyword>
<dbReference type="GO" id="GO:0051607">
    <property type="term" value="P:defense response to virus"/>
    <property type="evidence" value="ECO:0007669"/>
    <property type="project" value="UniProtKB-KW"/>
</dbReference>
<dbReference type="CDD" id="cd09641">
    <property type="entry name" value="Cas3''_I"/>
    <property type="match status" value="1"/>
</dbReference>
<keyword evidence="7" id="KW-0347">Helicase</keyword>
<dbReference type="NCBIfam" id="TIGR01587">
    <property type="entry name" value="cas3_core"/>
    <property type="match status" value="1"/>
</dbReference>
<dbReference type="InterPro" id="IPR027417">
    <property type="entry name" value="P-loop_NTPase"/>
</dbReference>
<evidence type="ECO:0000256" key="7">
    <source>
        <dbReference type="ARBA" id="ARBA00022806"/>
    </source>
</evidence>
<dbReference type="SUPFAM" id="SSF52540">
    <property type="entry name" value="P-loop containing nucleoside triphosphate hydrolases"/>
    <property type="match status" value="1"/>
</dbReference>
<evidence type="ECO:0000256" key="1">
    <source>
        <dbReference type="ARBA" id="ARBA00006847"/>
    </source>
</evidence>
<name>A0A1H3SNM6_9FIRM</name>
<evidence type="ECO:0000256" key="8">
    <source>
        <dbReference type="ARBA" id="ARBA00022840"/>
    </source>
</evidence>
<gene>
    <name evidence="12" type="ORF">SAMN05660462_02999</name>
</gene>
<evidence type="ECO:0000259" key="11">
    <source>
        <dbReference type="PROSITE" id="PS51643"/>
    </source>
</evidence>
<evidence type="ECO:0000313" key="13">
    <source>
        <dbReference type="Proteomes" id="UP000198625"/>
    </source>
</evidence>
<dbReference type="InterPro" id="IPR038257">
    <property type="entry name" value="CRISPR-assoc_Cas3_HD_sf"/>
</dbReference>
<evidence type="ECO:0000313" key="12">
    <source>
        <dbReference type="EMBL" id="SDZ39278.1"/>
    </source>
</evidence>
<evidence type="ECO:0000256" key="2">
    <source>
        <dbReference type="ARBA" id="ARBA00009046"/>
    </source>
</evidence>
<dbReference type="CDD" id="cd17930">
    <property type="entry name" value="DEXHc_cas3"/>
    <property type="match status" value="1"/>
</dbReference>
<dbReference type="GO" id="GO:0016787">
    <property type="term" value="F:hydrolase activity"/>
    <property type="evidence" value="ECO:0007669"/>
    <property type="project" value="UniProtKB-KW"/>
</dbReference>
<dbReference type="STRING" id="415015.SAMN05660462_02999"/>
<dbReference type="EMBL" id="FNQE01000052">
    <property type="protein sequence ID" value="SDZ39278.1"/>
    <property type="molecule type" value="Genomic_DNA"/>
</dbReference>
<keyword evidence="4" id="KW-0479">Metal-binding</keyword>
<feature type="domain" description="HD Cas3-type" evidence="11">
    <location>
        <begin position="14"/>
        <end position="241"/>
    </location>
</feature>
<keyword evidence="8" id="KW-0067">ATP-binding</keyword>
<dbReference type="GO" id="GO:0003677">
    <property type="term" value="F:DNA binding"/>
    <property type="evidence" value="ECO:0007669"/>
    <property type="project" value="InterPro"/>
</dbReference>
<sequence>MNIYSHIKKDDNNLITYKKDLKIHLKEVAEGVDMCPPLPNKSDDFWIRNTGKIIGYCHDFGKSTSYFQAYLIEGKEKPPLHYHSYISSLWTYFMLSKESFRLNKKGHTTEEWINYIPLIGYMSVYFHHSDLGSLDSIISEDIFDEFLQATFSDKNWIAKIAMVKTQTEDILKNKNTVNRMYEELIGYEINIQSFYYSLDNIITDLSRLKDEFLEDKAEVRIKCCVFLQLLFSLLIYGDKHSAADVPFANRRHIQGDIVKKYVNSKFTNTSDNFIDYVRKDFFKIANNRIKDFNINQRIYTMTSPTGSGKTLTSLSVALRLREIIEKESGYIPKIIYSLPYTSIIDQNYEVYEDVLSQLKDFHNSESTYLLKHHHLAEVSYRDKGMDKTINESVLLMESWESEVIVTTFFQLLHTIIGFRNQYLRKYHHLVGGIIILDEVQNVPAEYWLLIENIFTYISQYLGCYIILLTATKPLIFSKNQAQEWLPSKKIQEYYSNLNRTKIVRHYMMDKNEVYFSIEEWINLFKSIYNKEKSYLLLFNTIDTSIKIYDILTEDEELSSTEIFYLSTNITPFERLKCIDKVNELLNKKKPIILVSTQVVEAGVDLDFDEIFRDLAPIDSIVQAAGRANRKNRKGMSTVHIAPIVRGKRSDCTLVYGDLHTNIAKEMVNGAIEEKDFYNWIEEFYEKKHKVINKDISNKILNAFKNLMFDREDTNDKSTYISDFKLIKERPDMCEVFIELDEKDDNGLTAIDYWNIYIENVVREKDFTKRKEVFYKIRKNFSSYVISVPIKRAVKLSSNLQGNVIKPDQSLEFYYKKNATGFIRKVEDSDTWLI</sequence>
<dbReference type="InterPro" id="IPR054712">
    <property type="entry name" value="Cas3-like_dom"/>
</dbReference>
<dbReference type="GO" id="GO:0046872">
    <property type="term" value="F:metal ion binding"/>
    <property type="evidence" value="ECO:0007669"/>
    <property type="project" value="UniProtKB-KW"/>
</dbReference>
<dbReference type="AlphaFoldDB" id="A0A1H3SNM6"/>
<dbReference type="InterPro" id="IPR006474">
    <property type="entry name" value="Helicase_Cas3_CRISPR-ass_core"/>
</dbReference>
<dbReference type="Pfam" id="PF22590">
    <property type="entry name" value="Cas3-like_C_2"/>
    <property type="match status" value="1"/>
</dbReference>
<dbReference type="GO" id="GO:0005524">
    <property type="term" value="F:ATP binding"/>
    <property type="evidence" value="ECO:0007669"/>
    <property type="project" value="UniProtKB-KW"/>
</dbReference>
<dbReference type="Gene3D" id="3.40.50.300">
    <property type="entry name" value="P-loop containing nucleotide triphosphate hydrolases"/>
    <property type="match status" value="2"/>
</dbReference>
<accession>A0A1H3SNM6</accession>
<reference evidence="12 13" key="1">
    <citation type="submission" date="2016-10" db="EMBL/GenBank/DDBJ databases">
        <authorList>
            <person name="de Groot N.N."/>
        </authorList>
    </citation>
    <scope>NUCLEOTIDE SEQUENCE [LARGE SCALE GENOMIC DNA]</scope>
    <source>
        <strain evidence="12 13">DSM 21650</strain>
    </source>
</reference>
<evidence type="ECO:0000256" key="6">
    <source>
        <dbReference type="ARBA" id="ARBA00022801"/>
    </source>
</evidence>
<dbReference type="PROSITE" id="PS51194">
    <property type="entry name" value="HELICASE_CTER"/>
    <property type="match status" value="1"/>
</dbReference>
<dbReference type="PROSITE" id="PS51643">
    <property type="entry name" value="HD_CAS3"/>
    <property type="match status" value="1"/>
</dbReference>
<dbReference type="Gene3D" id="1.10.3210.30">
    <property type="match status" value="1"/>
</dbReference>
<comment type="similarity">
    <text evidence="1">In the N-terminal section; belongs to the CRISPR-associated nuclease Cas3-HD family.</text>
</comment>
<evidence type="ECO:0000259" key="10">
    <source>
        <dbReference type="PROSITE" id="PS51194"/>
    </source>
</evidence>
<feature type="domain" description="Helicase C-terminal" evidence="10">
    <location>
        <begin position="516"/>
        <end position="699"/>
    </location>
</feature>
<dbReference type="Proteomes" id="UP000198625">
    <property type="component" value="Unassembled WGS sequence"/>
</dbReference>
<proteinExistence type="inferred from homology"/>